<comment type="caution">
    <text evidence="2">The sequence shown here is derived from an EMBL/GenBank/DDBJ whole genome shotgun (WGS) entry which is preliminary data.</text>
</comment>
<proteinExistence type="predicted"/>
<accession>A0ABN8A6C7</accession>
<dbReference type="Proteomes" id="UP000789833">
    <property type="component" value="Unassembled WGS sequence"/>
</dbReference>
<name>A0ABN8A6C7_9BACI</name>
<protein>
    <submittedName>
        <fullName evidence="2">Uncharacterized protein</fullName>
    </submittedName>
</protein>
<gene>
    <name evidence="2" type="ORF">BACCIP111883_00209</name>
</gene>
<feature type="region of interest" description="Disordered" evidence="1">
    <location>
        <begin position="9"/>
        <end position="29"/>
    </location>
</feature>
<evidence type="ECO:0000313" key="3">
    <source>
        <dbReference type="Proteomes" id="UP000789833"/>
    </source>
</evidence>
<dbReference type="EMBL" id="CAKJTJ010000001">
    <property type="protein sequence ID" value="CAG9619442.1"/>
    <property type="molecule type" value="Genomic_DNA"/>
</dbReference>
<organism evidence="2 3">
    <name type="scientific">Sutcliffiella rhizosphaerae</name>
    <dbReference type="NCBI Taxonomy" id="2880967"/>
    <lineage>
        <taxon>Bacteria</taxon>
        <taxon>Bacillati</taxon>
        <taxon>Bacillota</taxon>
        <taxon>Bacilli</taxon>
        <taxon>Bacillales</taxon>
        <taxon>Bacillaceae</taxon>
        <taxon>Sutcliffiella</taxon>
    </lineage>
</organism>
<dbReference type="RefSeq" id="WP_230499375.1">
    <property type="nucleotide sequence ID" value="NZ_CAKJTJ010000001.1"/>
</dbReference>
<feature type="compositionally biased region" description="Basic and acidic residues" evidence="1">
    <location>
        <begin position="18"/>
        <end position="29"/>
    </location>
</feature>
<sequence>MMSKYYYYKNNKNNESSAEEHKRSKHDDKCKRNHEAKLVGFAHDTADPIVSSPLPTNFPLTTTPQVLAALTLRDVSPGNAVWLQGLYHANNNSGVVADLITRIYRNSITPSNLIYQSVVEIDIEGRDDVIESVSQFVDLIRQGEEDVTYFLTAQKDPQQAALAVFVNGPFTFTAAEIKQKN</sequence>
<reference evidence="2 3" key="1">
    <citation type="submission" date="2021-10" db="EMBL/GenBank/DDBJ databases">
        <authorList>
            <person name="Criscuolo A."/>
        </authorList>
    </citation>
    <scope>NUCLEOTIDE SEQUENCE [LARGE SCALE GENOMIC DNA]</scope>
    <source>
        <strain evidence="3">CIP 111883</strain>
    </source>
</reference>
<keyword evidence="3" id="KW-1185">Reference proteome</keyword>
<evidence type="ECO:0000313" key="2">
    <source>
        <dbReference type="EMBL" id="CAG9619442.1"/>
    </source>
</evidence>
<evidence type="ECO:0000256" key="1">
    <source>
        <dbReference type="SAM" id="MobiDB-lite"/>
    </source>
</evidence>